<protein>
    <submittedName>
        <fullName evidence="8">EamA/RhaT family transporter</fullName>
    </submittedName>
</protein>
<dbReference type="PANTHER" id="PTHR32322">
    <property type="entry name" value="INNER MEMBRANE TRANSPORTER"/>
    <property type="match status" value="1"/>
</dbReference>
<feature type="transmembrane region" description="Helical" evidence="6">
    <location>
        <begin position="178"/>
        <end position="196"/>
    </location>
</feature>
<feature type="transmembrane region" description="Helical" evidence="6">
    <location>
        <begin position="33"/>
        <end position="52"/>
    </location>
</feature>
<evidence type="ECO:0000256" key="4">
    <source>
        <dbReference type="ARBA" id="ARBA00022989"/>
    </source>
</evidence>
<feature type="transmembrane region" description="Helical" evidence="6">
    <location>
        <begin position="148"/>
        <end position="166"/>
    </location>
</feature>
<evidence type="ECO:0000256" key="1">
    <source>
        <dbReference type="ARBA" id="ARBA00004651"/>
    </source>
</evidence>
<dbReference type="SUPFAM" id="SSF103481">
    <property type="entry name" value="Multidrug resistance efflux transporter EmrE"/>
    <property type="match status" value="2"/>
</dbReference>
<feature type="transmembrane region" description="Helical" evidence="6">
    <location>
        <begin position="264"/>
        <end position="284"/>
    </location>
</feature>
<keyword evidence="5 6" id="KW-0472">Membrane</keyword>
<dbReference type="Pfam" id="PF00892">
    <property type="entry name" value="EamA"/>
    <property type="match status" value="2"/>
</dbReference>
<dbReference type="PANTHER" id="PTHR32322:SF18">
    <property type="entry name" value="S-ADENOSYLMETHIONINE_S-ADENOSYLHOMOCYSTEINE TRANSPORTER"/>
    <property type="match status" value="1"/>
</dbReference>
<feature type="transmembrane region" description="Helical" evidence="6">
    <location>
        <begin position="208"/>
        <end position="229"/>
    </location>
</feature>
<keyword evidence="3 6" id="KW-0812">Transmembrane</keyword>
<feature type="transmembrane region" description="Helical" evidence="6">
    <location>
        <begin position="120"/>
        <end position="136"/>
    </location>
</feature>
<accession>A0A2I7N7H3</accession>
<evidence type="ECO:0000256" key="3">
    <source>
        <dbReference type="ARBA" id="ARBA00022692"/>
    </source>
</evidence>
<feature type="domain" description="EamA" evidence="7">
    <location>
        <begin position="9"/>
        <end position="136"/>
    </location>
</feature>
<feature type="transmembrane region" description="Helical" evidence="6">
    <location>
        <begin position="241"/>
        <end position="258"/>
    </location>
</feature>
<feature type="transmembrane region" description="Helical" evidence="6">
    <location>
        <begin position="64"/>
        <end position="88"/>
    </location>
</feature>
<dbReference type="RefSeq" id="WP_102951692.1">
    <property type="nucleotide sequence ID" value="NZ_CP024847.1"/>
</dbReference>
<evidence type="ECO:0000259" key="7">
    <source>
        <dbReference type="Pfam" id="PF00892"/>
    </source>
</evidence>
<evidence type="ECO:0000256" key="6">
    <source>
        <dbReference type="SAM" id="Phobius"/>
    </source>
</evidence>
<keyword evidence="4 6" id="KW-1133">Transmembrane helix</keyword>
<dbReference type="EMBL" id="CP024847">
    <property type="protein sequence ID" value="AUR52399.1"/>
    <property type="molecule type" value="Genomic_DNA"/>
</dbReference>
<reference evidence="9" key="1">
    <citation type="submission" date="2017-11" db="EMBL/GenBank/DDBJ databases">
        <authorList>
            <person name="Chan K.G."/>
            <person name="Lee L.S."/>
        </authorList>
    </citation>
    <scope>NUCLEOTIDE SEQUENCE [LARGE SCALE GENOMIC DNA]</scope>
    <source>
        <strain evidence="9">DSM 100970</strain>
    </source>
</reference>
<evidence type="ECO:0000256" key="5">
    <source>
        <dbReference type="ARBA" id="ARBA00023136"/>
    </source>
</evidence>
<feature type="transmembrane region" description="Helical" evidence="6">
    <location>
        <begin position="7"/>
        <end position="27"/>
    </location>
</feature>
<evidence type="ECO:0000256" key="2">
    <source>
        <dbReference type="ARBA" id="ARBA00022475"/>
    </source>
</evidence>
<keyword evidence="9" id="KW-1185">Reference proteome</keyword>
<dbReference type="GO" id="GO:0005886">
    <property type="term" value="C:plasma membrane"/>
    <property type="evidence" value="ECO:0007669"/>
    <property type="project" value="UniProtKB-SubCell"/>
</dbReference>
<comment type="subcellular location">
    <subcellularLocation>
        <location evidence="1">Cell membrane</location>
        <topology evidence="1">Multi-pass membrane protein</topology>
    </subcellularLocation>
</comment>
<keyword evidence="2" id="KW-1003">Cell membrane</keyword>
<evidence type="ECO:0000313" key="9">
    <source>
        <dbReference type="Proteomes" id="UP000236655"/>
    </source>
</evidence>
<evidence type="ECO:0000313" key="8">
    <source>
        <dbReference type="EMBL" id="AUR52399.1"/>
    </source>
</evidence>
<dbReference type="InterPro" id="IPR050638">
    <property type="entry name" value="AA-Vitamin_Transporters"/>
</dbReference>
<organism evidence="8 9">
    <name type="scientific">Aquella oligotrophica</name>
    <dbReference type="NCBI Taxonomy" id="2067065"/>
    <lineage>
        <taxon>Bacteria</taxon>
        <taxon>Pseudomonadati</taxon>
        <taxon>Pseudomonadota</taxon>
        <taxon>Betaproteobacteria</taxon>
        <taxon>Neisseriales</taxon>
        <taxon>Neisseriaceae</taxon>
        <taxon>Aquella</taxon>
    </lineage>
</organism>
<feature type="transmembrane region" description="Helical" evidence="6">
    <location>
        <begin position="94"/>
        <end position="113"/>
    </location>
</feature>
<dbReference type="OrthoDB" id="8770617at2"/>
<dbReference type="AlphaFoldDB" id="A0A2I7N7H3"/>
<feature type="domain" description="EamA" evidence="7">
    <location>
        <begin position="147"/>
        <end position="279"/>
    </location>
</feature>
<gene>
    <name evidence="8" type="ORF">CUN60_08840</name>
</gene>
<dbReference type="InterPro" id="IPR037185">
    <property type="entry name" value="EmrE-like"/>
</dbReference>
<proteinExistence type="predicted"/>
<dbReference type="InterPro" id="IPR000620">
    <property type="entry name" value="EamA_dom"/>
</dbReference>
<dbReference type="KEGG" id="nba:CUN60_08840"/>
<name>A0A2I7N7H3_9NEIS</name>
<dbReference type="Proteomes" id="UP000236655">
    <property type="component" value="Chromosome"/>
</dbReference>
<sequence>MNKHISIVLFAIASIVFASLLIRFSAAGPVASGAYRLLLTIPLLLCLDKFSSKKNNSSKLTREIIIYSMLSGLFFALDLAVYNVSILYTSLAEATLLTNMAPFFIVPISIVFFHEKVPFRFIYSVILAIIGLYLLMGKTDLDHKHLIGDWLALLSAVFYALFLTSIKKAASNYSVNRVMTLVCLTGGILLFALAAIKHEVIFPQTAYGWFILLAIAIFGQVLGQTLLAYGVKFLPLQLSSLFLLLSPIFAAIYAFFIFDERLNLIQGCGIVVILIAIYIGKRILELKKS</sequence>